<organism evidence="5 6">
    <name type="scientific">Steinernema hermaphroditum</name>
    <dbReference type="NCBI Taxonomy" id="289476"/>
    <lineage>
        <taxon>Eukaryota</taxon>
        <taxon>Metazoa</taxon>
        <taxon>Ecdysozoa</taxon>
        <taxon>Nematoda</taxon>
        <taxon>Chromadorea</taxon>
        <taxon>Rhabditida</taxon>
        <taxon>Tylenchina</taxon>
        <taxon>Panagrolaimomorpha</taxon>
        <taxon>Strongyloidoidea</taxon>
        <taxon>Steinernematidae</taxon>
        <taxon>Steinernema</taxon>
    </lineage>
</organism>
<evidence type="ECO:0000256" key="3">
    <source>
        <dbReference type="SAM" id="SignalP"/>
    </source>
</evidence>
<protein>
    <recommendedName>
        <fullName evidence="4">C2 domain-containing protein</fullName>
    </recommendedName>
</protein>
<dbReference type="Proteomes" id="UP001175271">
    <property type="component" value="Unassembled WGS sequence"/>
</dbReference>
<evidence type="ECO:0000313" key="5">
    <source>
        <dbReference type="EMBL" id="KAK0417477.1"/>
    </source>
</evidence>
<evidence type="ECO:0000256" key="2">
    <source>
        <dbReference type="SAM" id="Phobius"/>
    </source>
</evidence>
<comment type="caution">
    <text evidence="5">The sequence shown here is derived from an EMBL/GenBank/DDBJ whole genome shotgun (WGS) entry which is preliminary data.</text>
</comment>
<feature type="chain" id="PRO_5041265632" description="C2 domain-containing protein" evidence="3">
    <location>
        <begin position="23"/>
        <end position="368"/>
    </location>
</feature>
<evidence type="ECO:0000259" key="4">
    <source>
        <dbReference type="Pfam" id="PF25330"/>
    </source>
</evidence>
<dbReference type="Pfam" id="PF25330">
    <property type="entry name" value="C2_nem"/>
    <property type="match status" value="1"/>
</dbReference>
<dbReference type="PANTHER" id="PTHR38626">
    <property type="entry name" value="SKN-1 DEPENDENT ZYGOTIC TRANSCRIPT-RELATED"/>
    <property type="match status" value="1"/>
</dbReference>
<evidence type="ECO:0000313" key="6">
    <source>
        <dbReference type="Proteomes" id="UP001175271"/>
    </source>
</evidence>
<keyword evidence="2" id="KW-1133">Transmembrane helix</keyword>
<proteinExistence type="predicted"/>
<keyword evidence="3" id="KW-0732">Signal</keyword>
<sequence length="368" mass="41058">MPVTVMPSTVLLLLLAFASSDALPLLDGPKEVPEGAFWITADLLSVEWRPRCLTTSGCANPQFKMTKSMDVVTREEVSISWPIVPEQDIVQDQSRSFVSFWTRGAAEDVNLDCQIVGTDPTYNFPRICDQTLQVRLFERAIKEQITSQLRLRRHELDASGVEKEGKMVVEVKGRCFNATLAVQKHLERCPWCPEVHHFAAVADQQQESVEEAGLLGHFVRFDELGYVLVILVLSGVSVVFIFASAYQFVTHRRLKNEGAWRRPEIRPKHHLTGSYLPGATHLQVIDPLKPLDGDDSRYETPWESKYHPMQYWMSNKSDVTVSSPLDSSSMLGSTTPTGTAIVGGAPRPYYISPNSSLGAHDDSGLESV</sequence>
<evidence type="ECO:0000256" key="1">
    <source>
        <dbReference type="SAM" id="MobiDB-lite"/>
    </source>
</evidence>
<accession>A0AA39I6R3</accession>
<keyword evidence="2" id="KW-0472">Membrane</keyword>
<dbReference type="PANTHER" id="PTHR38626:SF4">
    <property type="entry name" value="SKN-1 DEPENDENT ZYGOTIC TRANSCRIPT"/>
    <property type="match status" value="1"/>
</dbReference>
<dbReference type="EMBL" id="JAUCMV010000002">
    <property type="protein sequence ID" value="KAK0417477.1"/>
    <property type="molecule type" value="Genomic_DNA"/>
</dbReference>
<feature type="region of interest" description="Disordered" evidence="1">
    <location>
        <begin position="326"/>
        <end position="346"/>
    </location>
</feature>
<dbReference type="InterPro" id="IPR040426">
    <property type="entry name" value="C05B5.4-like"/>
</dbReference>
<dbReference type="InterPro" id="IPR057569">
    <property type="entry name" value="C2_nem"/>
</dbReference>
<feature type="signal peptide" evidence="3">
    <location>
        <begin position="1"/>
        <end position="22"/>
    </location>
</feature>
<feature type="transmembrane region" description="Helical" evidence="2">
    <location>
        <begin position="224"/>
        <end position="246"/>
    </location>
</feature>
<dbReference type="AlphaFoldDB" id="A0AA39I6R3"/>
<name>A0AA39I6R3_9BILA</name>
<feature type="domain" description="C2" evidence="4">
    <location>
        <begin position="37"/>
        <end position="188"/>
    </location>
</feature>
<reference evidence="5" key="1">
    <citation type="submission" date="2023-06" db="EMBL/GenBank/DDBJ databases">
        <title>Genomic analysis of the entomopathogenic nematode Steinernema hermaphroditum.</title>
        <authorList>
            <person name="Schwarz E.M."/>
            <person name="Heppert J.K."/>
            <person name="Baniya A."/>
            <person name="Schwartz H.T."/>
            <person name="Tan C.-H."/>
            <person name="Antoshechkin I."/>
            <person name="Sternberg P.W."/>
            <person name="Goodrich-Blair H."/>
            <person name="Dillman A.R."/>
        </authorList>
    </citation>
    <scope>NUCLEOTIDE SEQUENCE</scope>
    <source>
        <strain evidence="5">PS9179</strain>
        <tissue evidence="5">Whole animal</tissue>
    </source>
</reference>
<keyword evidence="6" id="KW-1185">Reference proteome</keyword>
<keyword evidence="2" id="KW-0812">Transmembrane</keyword>
<gene>
    <name evidence="5" type="ORF">QR680_013033</name>
</gene>